<name>A0ABP8XFX0_9ACTN</name>
<evidence type="ECO:0000313" key="2">
    <source>
        <dbReference type="Proteomes" id="UP001499974"/>
    </source>
</evidence>
<dbReference type="Proteomes" id="UP001499974">
    <property type="component" value="Unassembled WGS sequence"/>
</dbReference>
<accession>A0ABP8XFX0</accession>
<dbReference type="EMBL" id="BAABKM010000002">
    <property type="protein sequence ID" value="GAA4705968.1"/>
    <property type="molecule type" value="Genomic_DNA"/>
</dbReference>
<evidence type="ECO:0000313" key="1">
    <source>
        <dbReference type="EMBL" id="GAA4705968.1"/>
    </source>
</evidence>
<organism evidence="1 2">
    <name type="scientific">Nocardioides conyzicola</name>
    <dbReference type="NCBI Taxonomy" id="1651781"/>
    <lineage>
        <taxon>Bacteria</taxon>
        <taxon>Bacillati</taxon>
        <taxon>Actinomycetota</taxon>
        <taxon>Actinomycetes</taxon>
        <taxon>Propionibacteriales</taxon>
        <taxon>Nocardioidaceae</taxon>
        <taxon>Nocardioides</taxon>
    </lineage>
</organism>
<comment type="caution">
    <text evidence="1">The sequence shown here is derived from an EMBL/GenBank/DDBJ whole genome shotgun (WGS) entry which is preliminary data.</text>
</comment>
<keyword evidence="2" id="KW-1185">Reference proteome</keyword>
<sequence length="105" mass="11552">MRFAREVRTIELVPTPASPGADPDLVARIAASTGLTASEAARVVEDVIAFHAEPVEDYVRRRHAQLKTYGAKNPEIFARIAAELADRVVAAPDLTERQLRRLVYG</sequence>
<proteinExistence type="predicted"/>
<reference evidence="2" key="1">
    <citation type="journal article" date="2019" name="Int. J. Syst. Evol. Microbiol.">
        <title>The Global Catalogue of Microorganisms (GCM) 10K type strain sequencing project: providing services to taxonomists for standard genome sequencing and annotation.</title>
        <authorList>
            <consortium name="The Broad Institute Genomics Platform"/>
            <consortium name="The Broad Institute Genome Sequencing Center for Infectious Disease"/>
            <person name="Wu L."/>
            <person name="Ma J."/>
        </authorList>
    </citation>
    <scope>NUCLEOTIDE SEQUENCE [LARGE SCALE GENOMIC DNA]</scope>
    <source>
        <strain evidence="2">JCM 18531</strain>
    </source>
</reference>
<gene>
    <name evidence="1" type="ORF">GCM10023349_24880</name>
</gene>
<protein>
    <submittedName>
        <fullName evidence="1">Uncharacterized protein</fullName>
    </submittedName>
</protein>